<dbReference type="Proteomes" id="UP000652761">
    <property type="component" value="Unassembled WGS sequence"/>
</dbReference>
<dbReference type="InterPro" id="IPR001878">
    <property type="entry name" value="Znf_CCHC"/>
</dbReference>
<accession>A0A843UUC2</accession>
<evidence type="ECO:0000259" key="2">
    <source>
        <dbReference type="SMART" id="SM00343"/>
    </source>
</evidence>
<dbReference type="SMART" id="SM00343">
    <property type="entry name" value="ZnF_C2HC"/>
    <property type="match status" value="2"/>
</dbReference>
<dbReference type="Pfam" id="PF03732">
    <property type="entry name" value="Retrotrans_gag"/>
    <property type="match status" value="1"/>
</dbReference>
<reference evidence="3" key="1">
    <citation type="submission" date="2017-07" db="EMBL/GenBank/DDBJ databases">
        <title>Taro Niue Genome Assembly and Annotation.</title>
        <authorList>
            <person name="Atibalentja N."/>
            <person name="Keating K."/>
            <person name="Fields C.J."/>
        </authorList>
    </citation>
    <scope>NUCLEOTIDE SEQUENCE</scope>
    <source>
        <strain evidence="3">Niue_2</strain>
        <tissue evidence="3">Leaf</tissue>
    </source>
</reference>
<evidence type="ECO:0000313" key="3">
    <source>
        <dbReference type="EMBL" id="MQL87205.1"/>
    </source>
</evidence>
<dbReference type="GO" id="GO:0008270">
    <property type="term" value="F:zinc ion binding"/>
    <property type="evidence" value="ECO:0007669"/>
    <property type="project" value="InterPro"/>
</dbReference>
<feature type="region of interest" description="Disordered" evidence="1">
    <location>
        <begin position="287"/>
        <end position="318"/>
    </location>
</feature>
<dbReference type="InterPro" id="IPR005162">
    <property type="entry name" value="Retrotrans_gag_dom"/>
</dbReference>
<evidence type="ECO:0000313" key="4">
    <source>
        <dbReference type="Proteomes" id="UP000652761"/>
    </source>
</evidence>
<name>A0A843UUC2_COLES</name>
<feature type="region of interest" description="Disordered" evidence="1">
    <location>
        <begin position="211"/>
        <end position="256"/>
    </location>
</feature>
<protein>
    <recommendedName>
        <fullName evidence="2">CCHC-type domain-containing protein</fullName>
    </recommendedName>
</protein>
<feature type="domain" description="CCHC-type" evidence="2">
    <location>
        <begin position="275"/>
        <end position="291"/>
    </location>
</feature>
<dbReference type="PANTHER" id="PTHR34482:SF36">
    <property type="entry name" value="RETROTRANSPOSON GAG DOMAIN-CONTAINING PROTEIN"/>
    <property type="match status" value="1"/>
</dbReference>
<feature type="domain" description="CCHC-type" evidence="2">
    <location>
        <begin position="255"/>
        <end position="271"/>
    </location>
</feature>
<dbReference type="EMBL" id="NMUH01000960">
    <property type="protein sequence ID" value="MQL87205.1"/>
    <property type="molecule type" value="Genomic_DNA"/>
</dbReference>
<dbReference type="AlphaFoldDB" id="A0A843UUC2"/>
<evidence type="ECO:0000256" key="1">
    <source>
        <dbReference type="SAM" id="MobiDB-lite"/>
    </source>
</evidence>
<feature type="compositionally biased region" description="Basic and acidic residues" evidence="1">
    <location>
        <begin position="287"/>
        <end position="310"/>
    </location>
</feature>
<comment type="caution">
    <text evidence="3">The sequence shown here is derived from an EMBL/GenBank/DDBJ whole genome shotgun (WGS) entry which is preliminary data.</text>
</comment>
<dbReference type="InterPro" id="IPR036875">
    <property type="entry name" value="Znf_CCHC_sf"/>
</dbReference>
<keyword evidence="4" id="KW-1185">Reference proteome</keyword>
<sequence>MQQTIQQLTQALLQVAGANNNNNNNNRGAGELHRNFRNLNPPRFSGTTDPDEAENWLKETERVFRVMQCADGGKLLLATFQFERDARAWWESMEATRADAQFTWEEFKEHFNSKYFSERVLERKASEFAALKRRYLTVAEYEEQFSRLARYANHLVSTEKMKARRFLNGLKPSYITQLAPMDIQTYAEMVKKAQLLEDATDLTDRIKGRLVKKEPASGSSSMPTNGKKRPFNITGETSQERKPKIPTPPNTNKTNCKHCDKPGHTAAECWRKVGACLRCGNRNHRISECPALKEQEKEKREYDDDHTHEDGTEDDAQE</sequence>
<dbReference type="GO" id="GO:0003676">
    <property type="term" value="F:nucleic acid binding"/>
    <property type="evidence" value="ECO:0007669"/>
    <property type="project" value="InterPro"/>
</dbReference>
<dbReference type="PANTHER" id="PTHR34482">
    <property type="entry name" value="DNA DAMAGE-INDUCIBLE PROTEIN 1-LIKE"/>
    <property type="match status" value="1"/>
</dbReference>
<dbReference type="SUPFAM" id="SSF57756">
    <property type="entry name" value="Retrovirus zinc finger-like domains"/>
    <property type="match status" value="1"/>
</dbReference>
<proteinExistence type="predicted"/>
<organism evidence="3 4">
    <name type="scientific">Colocasia esculenta</name>
    <name type="common">Wild taro</name>
    <name type="synonym">Arum esculentum</name>
    <dbReference type="NCBI Taxonomy" id="4460"/>
    <lineage>
        <taxon>Eukaryota</taxon>
        <taxon>Viridiplantae</taxon>
        <taxon>Streptophyta</taxon>
        <taxon>Embryophyta</taxon>
        <taxon>Tracheophyta</taxon>
        <taxon>Spermatophyta</taxon>
        <taxon>Magnoliopsida</taxon>
        <taxon>Liliopsida</taxon>
        <taxon>Araceae</taxon>
        <taxon>Aroideae</taxon>
        <taxon>Colocasieae</taxon>
        <taxon>Colocasia</taxon>
    </lineage>
</organism>
<dbReference type="Gene3D" id="4.10.60.10">
    <property type="entry name" value="Zinc finger, CCHC-type"/>
    <property type="match status" value="1"/>
</dbReference>
<gene>
    <name evidence="3" type="ORF">Taro_019747</name>
</gene>
<dbReference type="OrthoDB" id="786614at2759"/>